<dbReference type="PIRSF" id="PIRSF001495">
    <property type="entry name" value="Met_asp_mut_epsi"/>
    <property type="match status" value="1"/>
</dbReference>
<gene>
    <name evidence="5" type="ORF">ACFO60_38540</name>
</gene>
<dbReference type="InterPro" id="IPR006396">
    <property type="entry name" value="Glu_mut_E"/>
</dbReference>
<dbReference type="SUPFAM" id="SSF51703">
    <property type="entry name" value="Cobalamin (vitamin B12)-dependent enzymes"/>
    <property type="match status" value="1"/>
</dbReference>
<organism evidence="5 6">
    <name type="scientific">Sphaerisporangium dianthi</name>
    <dbReference type="NCBI Taxonomy" id="1436120"/>
    <lineage>
        <taxon>Bacteria</taxon>
        <taxon>Bacillati</taxon>
        <taxon>Actinomycetota</taxon>
        <taxon>Actinomycetes</taxon>
        <taxon>Streptosporangiales</taxon>
        <taxon>Streptosporangiaceae</taxon>
        <taxon>Sphaerisporangium</taxon>
    </lineage>
</organism>
<keyword evidence="2" id="KW-0413">Isomerase</keyword>
<evidence type="ECO:0000256" key="1">
    <source>
        <dbReference type="ARBA" id="ARBA00022628"/>
    </source>
</evidence>
<dbReference type="RefSeq" id="WP_380851658.1">
    <property type="nucleotide sequence ID" value="NZ_JBHSFP010000054.1"/>
</dbReference>
<dbReference type="EMBL" id="JBHSFP010000054">
    <property type="protein sequence ID" value="MFC4536703.1"/>
    <property type="molecule type" value="Genomic_DNA"/>
</dbReference>
<evidence type="ECO:0000313" key="6">
    <source>
        <dbReference type="Proteomes" id="UP001596004"/>
    </source>
</evidence>
<evidence type="ECO:0000256" key="4">
    <source>
        <dbReference type="SAM" id="MobiDB-lite"/>
    </source>
</evidence>
<evidence type="ECO:0000256" key="3">
    <source>
        <dbReference type="ARBA" id="ARBA00023285"/>
    </source>
</evidence>
<dbReference type="Gene3D" id="3.20.20.240">
    <property type="entry name" value="Methylmalonyl-CoA mutase"/>
    <property type="match status" value="1"/>
</dbReference>
<keyword evidence="1" id="KW-0846">Cobalamin</keyword>
<comment type="caution">
    <text evidence="5">The sequence shown here is derived from an EMBL/GenBank/DDBJ whole genome shotgun (WGS) entry which is preliminary data.</text>
</comment>
<reference evidence="6" key="1">
    <citation type="journal article" date="2019" name="Int. J. Syst. Evol. Microbiol.">
        <title>The Global Catalogue of Microorganisms (GCM) 10K type strain sequencing project: providing services to taxonomists for standard genome sequencing and annotation.</title>
        <authorList>
            <consortium name="The Broad Institute Genomics Platform"/>
            <consortium name="The Broad Institute Genome Sequencing Center for Infectious Disease"/>
            <person name="Wu L."/>
            <person name="Ma J."/>
        </authorList>
    </citation>
    <scope>NUCLEOTIDE SEQUENCE [LARGE SCALE GENOMIC DNA]</scope>
    <source>
        <strain evidence="6">CGMCC 4.7132</strain>
    </source>
</reference>
<keyword evidence="6" id="KW-1185">Reference proteome</keyword>
<accession>A0ABV9CUR4</accession>
<proteinExistence type="predicted"/>
<feature type="region of interest" description="Disordered" evidence="4">
    <location>
        <begin position="1"/>
        <end position="21"/>
    </location>
</feature>
<protein>
    <submittedName>
        <fullName evidence="5">Methylaspartate mutase</fullName>
    </submittedName>
</protein>
<evidence type="ECO:0000313" key="5">
    <source>
        <dbReference type="EMBL" id="MFC4536703.1"/>
    </source>
</evidence>
<dbReference type="InterPro" id="IPR016176">
    <property type="entry name" value="Cbl-dep_enz_cat"/>
</dbReference>
<dbReference type="Proteomes" id="UP001596004">
    <property type="component" value="Unassembled WGS sequence"/>
</dbReference>
<sequence length="436" mass="46918">MTTDRRQEHPSPVPADRPLPGSFGEFVNAASRSGDLVVQPRMGLADLRGMREGLVATMRAAATTVGTITLDSFTRIGDHDEARRALAEGTGLNGYPIVAHGPDVTRAMLDGVAGADFPVQVRHGSSQPQDIFRALVRSGLTATEGGPVSYCLPYSRTPLRESVDNWARCLEWFARLRELGAAPHVETFGGCLLGQLCPPSLLIATSVLEALFFRQHGLRSISLSYAQQTNAAQDEEALVVLRRIAGELLSDVDWHVVVYTYMGVYPRSPGGSALLLAEAAKLAVRTGSERLIVKTAAEAYRIPTITENVAALEWAAKAALDEEETAEGGTPDTGLYAEARMHIDTVLDLHPDIGRALVNAFASGLLDVPFCLHPDNRGAARSYVDSDGRLRWSLVGAMPIAHIAQPSRSEHSSSSELLTSLSYVARRFDRAASPNA</sequence>
<keyword evidence="3" id="KW-0170">Cobalt</keyword>
<evidence type="ECO:0000256" key="2">
    <source>
        <dbReference type="ARBA" id="ARBA00023235"/>
    </source>
</evidence>
<dbReference type="Pfam" id="PF06368">
    <property type="entry name" value="Met_asp_mut_E"/>
    <property type="match status" value="1"/>
</dbReference>
<name>A0ABV9CUR4_9ACTN</name>